<accession>A0AAQ3X8Y9</accession>
<name>A0AAQ3X8Y9_PASNO</name>
<dbReference type="GO" id="GO:0006508">
    <property type="term" value="P:proteolysis"/>
    <property type="evidence" value="ECO:0007669"/>
    <property type="project" value="UniProtKB-KW"/>
</dbReference>
<protein>
    <recommendedName>
        <fullName evidence="5">Ubiquitin-like protease family profile domain-containing protein</fullName>
    </recommendedName>
</protein>
<keyword evidence="2" id="KW-0645">Protease</keyword>
<comment type="similarity">
    <text evidence="1">Belongs to the peptidase C48 family.</text>
</comment>
<dbReference type="PANTHER" id="PTHR33018:SF34">
    <property type="entry name" value="OS02G0472350 PROTEIN"/>
    <property type="match status" value="1"/>
</dbReference>
<keyword evidence="3" id="KW-0378">Hydrolase</keyword>
<reference evidence="6 7" key="1">
    <citation type="submission" date="2024-02" db="EMBL/GenBank/DDBJ databases">
        <title>High-quality chromosome-scale genome assembly of Pensacola bahiagrass (Paspalum notatum Flugge var. saurae).</title>
        <authorList>
            <person name="Vega J.M."/>
            <person name="Podio M."/>
            <person name="Orjuela J."/>
            <person name="Siena L.A."/>
            <person name="Pessino S.C."/>
            <person name="Combes M.C."/>
            <person name="Mariac C."/>
            <person name="Albertini E."/>
            <person name="Pupilli F."/>
            <person name="Ortiz J.P.A."/>
            <person name="Leblanc O."/>
        </authorList>
    </citation>
    <scope>NUCLEOTIDE SEQUENCE [LARGE SCALE GENOMIC DNA]</scope>
    <source>
        <strain evidence="6">R1</strain>
        <tissue evidence="6">Leaf</tissue>
    </source>
</reference>
<sequence length="226" mass="25914">MPLKATPPNAVQKPATPPEAEEPAAAKDATPTAVPTLWQMAKSMGDKRVGFLDPSLINQDSHDWPLKLKDDSDKLAARQTKSEKEAIRQSGHWIYLYIMPKESKVLVLDSLDVDPKRYKTIMNILRVAFKMTKEKYGLTFHPKRQDNIVYRAYFPCPKQSRGSGCCGYYVFEFLKVNGRYRINPEDAPYPFERSASQRVRSHEQRWRPTSFHDARGIQSARGILRS</sequence>
<dbReference type="InterPro" id="IPR038765">
    <property type="entry name" value="Papain-like_cys_pep_sf"/>
</dbReference>
<dbReference type="Gene3D" id="3.40.395.10">
    <property type="entry name" value="Adenoviral Proteinase, Chain A"/>
    <property type="match status" value="1"/>
</dbReference>
<dbReference type="EMBL" id="CP144752">
    <property type="protein sequence ID" value="WVZ88916.1"/>
    <property type="molecule type" value="Genomic_DNA"/>
</dbReference>
<organism evidence="6 7">
    <name type="scientific">Paspalum notatum var. saurae</name>
    <dbReference type="NCBI Taxonomy" id="547442"/>
    <lineage>
        <taxon>Eukaryota</taxon>
        <taxon>Viridiplantae</taxon>
        <taxon>Streptophyta</taxon>
        <taxon>Embryophyta</taxon>
        <taxon>Tracheophyta</taxon>
        <taxon>Spermatophyta</taxon>
        <taxon>Magnoliopsida</taxon>
        <taxon>Liliopsida</taxon>
        <taxon>Poales</taxon>
        <taxon>Poaceae</taxon>
        <taxon>PACMAD clade</taxon>
        <taxon>Panicoideae</taxon>
        <taxon>Andropogonodae</taxon>
        <taxon>Paspaleae</taxon>
        <taxon>Paspalinae</taxon>
        <taxon>Paspalum</taxon>
    </lineage>
</organism>
<dbReference type="SUPFAM" id="SSF54001">
    <property type="entry name" value="Cysteine proteinases"/>
    <property type="match status" value="1"/>
</dbReference>
<dbReference type="AlphaFoldDB" id="A0AAQ3X8Y9"/>
<feature type="region of interest" description="Disordered" evidence="4">
    <location>
        <begin position="1"/>
        <end position="33"/>
    </location>
</feature>
<evidence type="ECO:0000256" key="3">
    <source>
        <dbReference type="ARBA" id="ARBA00022801"/>
    </source>
</evidence>
<evidence type="ECO:0000313" key="6">
    <source>
        <dbReference type="EMBL" id="WVZ88916.1"/>
    </source>
</evidence>
<evidence type="ECO:0000256" key="2">
    <source>
        <dbReference type="ARBA" id="ARBA00022670"/>
    </source>
</evidence>
<gene>
    <name evidence="6" type="ORF">U9M48_035383</name>
</gene>
<dbReference type="PANTHER" id="PTHR33018">
    <property type="entry name" value="OS10G0338966 PROTEIN-RELATED"/>
    <property type="match status" value="1"/>
</dbReference>
<dbReference type="InterPro" id="IPR003653">
    <property type="entry name" value="Peptidase_C48_C"/>
</dbReference>
<dbReference type="Proteomes" id="UP001341281">
    <property type="component" value="Chromosome 08"/>
</dbReference>
<dbReference type="Pfam" id="PF02902">
    <property type="entry name" value="Peptidase_C48"/>
    <property type="match status" value="1"/>
</dbReference>
<proteinExistence type="inferred from homology"/>
<evidence type="ECO:0000313" key="7">
    <source>
        <dbReference type="Proteomes" id="UP001341281"/>
    </source>
</evidence>
<keyword evidence="7" id="KW-1185">Reference proteome</keyword>
<evidence type="ECO:0000256" key="1">
    <source>
        <dbReference type="ARBA" id="ARBA00005234"/>
    </source>
</evidence>
<evidence type="ECO:0000259" key="5">
    <source>
        <dbReference type="Pfam" id="PF02902"/>
    </source>
</evidence>
<evidence type="ECO:0000256" key="4">
    <source>
        <dbReference type="SAM" id="MobiDB-lite"/>
    </source>
</evidence>
<feature type="domain" description="Ubiquitin-like protease family profile" evidence="5">
    <location>
        <begin position="90"/>
        <end position="180"/>
    </location>
</feature>
<dbReference type="GO" id="GO:0008234">
    <property type="term" value="F:cysteine-type peptidase activity"/>
    <property type="evidence" value="ECO:0007669"/>
    <property type="project" value="InterPro"/>
</dbReference>